<evidence type="ECO:0000256" key="4">
    <source>
        <dbReference type="ARBA" id="ARBA00022833"/>
    </source>
</evidence>
<evidence type="ECO:0000313" key="9">
    <source>
        <dbReference type="Proteomes" id="UP000305067"/>
    </source>
</evidence>
<dbReference type="PANTHER" id="PTHR19818:SF139">
    <property type="entry name" value="PAIR-RULE PROTEIN ODD-PAIRED"/>
    <property type="match status" value="1"/>
</dbReference>
<feature type="compositionally biased region" description="Polar residues" evidence="6">
    <location>
        <begin position="138"/>
        <end position="159"/>
    </location>
</feature>
<gene>
    <name evidence="8" type="ORF">BDV98DRAFT_98028</name>
</gene>
<proteinExistence type="predicted"/>
<dbReference type="GO" id="GO:0045944">
    <property type="term" value="P:positive regulation of transcription by RNA polymerase II"/>
    <property type="evidence" value="ECO:0007669"/>
    <property type="project" value="UniProtKB-ARBA"/>
</dbReference>
<feature type="compositionally biased region" description="Polar residues" evidence="6">
    <location>
        <begin position="179"/>
        <end position="208"/>
    </location>
</feature>
<keyword evidence="2" id="KW-0677">Repeat</keyword>
<organism evidence="8 9">
    <name type="scientific">Pterulicium gracile</name>
    <dbReference type="NCBI Taxonomy" id="1884261"/>
    <lineage>
        <taxon>Eukaryota</taxon>
        <taxon>Fungi</taxon>
        <taxon>Dikarya</taxon>
        <taxon>Basidiomycota</taxon>
        <taxon>Agaricomycotina</taxon>
        <taxon>Agaricomycetes</taxon>
        <taxon>Agaricomycetidae</taxon>
        <taxon>Agaricales</taxon>
        <taxon>Pleurotineae</taxon>
        <taxon>Pterulaceae</taxon>
        <taxon>Pterulicium</taxon>
    </lineage>
</organism>
<feature type="compositionally biased region" description="Low complexity" evidence="6">
    <location>
        <begin position="392"/>
        <end position="418"/>
    </location>
</feature>
<dbReference type="SMART" id="SM00355">
    <property type="entry name" value="ZnF_C2H2"/>
    <property type="match status" value="2"/>
</dbReference>
<keyword evidence="1" id="KW-0479">Metal-binding</keyword>
<dbReference type="GO" id="GO:0000978">
    <property type="term" value="F:RNA polymerase II cis-regulatory region sequence-specific DNA binding"/>
    <property type="evidence" value="ECO:0007669"/>
    <property type="project" value="TreeGrafter"/>
</dbReference>
<dbReference type="InterPro" id="IPR050329">
    <property type="entry name" value="GLI_C2H2-zinc-finger"/>
</dbReference>
<keyword evidence="3 5" id="KW-0863">Zinc-finger</keyword>
<protein>
    <recommendedName>
        <fullName evidence="7">C2H2-type domain-containing protein</fullName>
    </recommendedName>
</protein>
<dbReference type="OrthoDB" id="654211at2759"/>
<evidence type="ECO:0000313" key="8">
    <source>
        <dbReference type="EMBL" id="TFL00865.1"/>
    </source>
</evidence>
<evidence type="ECO:0000256" key="3">
    <source>
        <dbReference type="ARBA" id="ARBA00022771"/>
    </source>
</evidence>
<feature type="compositionally biased region" description="Polar residues" evidence="6">
    <location>
        <begin position="104"/>
        <end position="124"/>
    </location>
</feature>
<dbReference type="GO" id="GO:0008270">
    <property type="term" value="F:zinc ion binding"/>
    <property type="evidence" value="ECO:0007669"/>
    <property type="project" value="UniProtKB-KW"/>
</dbReference>
<feature type="compositionally biased region" description="Pro residues" evidence="6">
    <location>
        <begin position="221"/>
        <end position="235"/>
    </location>
</feature>
<feature type="region of interest" description="Disordered" evidence="6">
    <location>
        <begin position="52"/>
        <end position="159"/>
    </location>
</feature>
<feature type="region of interest" description="Disordered" evidence="6">
    <location>
        <begin position="174"/>
        <end position="235"/>
    </location>
</feature>
<dbReference type="PROSITE" id="PS50157">
    <property type="entry name" value="ZINC_FINGER_C2H2_2"/>
    <property type="match status" value="1"/>
</dbReference>
<dbReference type="Gene3D" id="3.30.160.60">
    <property type="entry name" value="Classic Zinc Finger"/>
    <property type="match status" value="2"/>
</dbReference>
<dbReference type="AlphaFoldDB" id="A0A5C3QFM0"/>
<reference evidence="8 9" key="1">
    <citation type="journal article" date="2019" name="Nat. Ecol. Evol.">
        <title>Megaphylogeny resolves global patterns of mushroom evolution.</title>
        <authorList>
            <person name="Varga T."/>
            <person name="Krizsan K."/>
            <person name="Foldi C."/>
            <person name="Dima B."/>
            <person name="Sanchez-Garcia M."/>
            <person name="Sanchez-Ramirez S."/>
            <person name="Szollosi G.J."/>
            <person name="Szarkandi J.G."/>
            <person name="Papp V."/>
            <person name="Albert L."/>
            <person name="Andreopoulos W."/>
            <person name="Angelini C."/>
            <person name="Antonin V."/>
            <person name="Barry K.W."/>
            <person name="Bougher N.L."/>
            <person name="Buchanan P."/>
            <person name="Buyck B."/>
            <person name="Bense V."/>
            <person name="Catcheside P."/>
            <person name="Chovatia M."/>
            <person name="Cooper J."/>
            <person name="Damon W."/>
            <person name="Desjardin D."/>
            <person name="Finy P."/>
            <person name="Geml J."/>
            <person name="Haridas S."/>
            <person name="Hughes K."/>
            <person name="Justo A."/>
            <person name="Karasinski D."/>
            <person name="Kautmanova I."/>
            <person name="Kiss B."/>
            <person name="Kocsube S."/>
            <person name="Kotiranta H."/>
            <person name="LaButti K.M."/>
            <person name="Lechner B.E."/>
            <person name="Liimatainen K."/>
            <person name="Lipzen A."/>
            <person name="Lukacs Z."/>
            <person name="Mihaltcheva S."/>
            <person name="Morgado L.N."/>
            <person name="Niskanen T."/>
            <person name="Noordeloos M.E."/>
            <person name="Ohm R.A."/>
            <person name="Ortiz-Santana B."/>
            <person name="Ovrebo C."/>
            <person name="Racz N."/>
            <person name="Riley R."/>
            <person name="Savchenko A."/>
            <person name="Shiryaev A."/>
            <person name="Soop K."/>
            <person name="Spirin V."/>
            <person name="Szebenyi C."/>
            <person name="Tomsovsky M."/>
            <person name="Tulloss R.E."/>
            <person name="Uehling J."/>
            <person name="Grigoriev I.V."/>
            <person name="Vagvolgyi C."/>
            <person name="Papp T."/>
            <person name="Martin F.M."/>
            <person name="Miettinen O."/>
            <person name="Hibbett D.S."/>
            <person name="Nagy L.G."/>
        </authorList>
    </citation>
    <scope>NUCLEOTIDE SEQUENCE [LARGE SCALE GENOMIC DNA]</scope>
    <source>
        <strain evidence="8 9">CBS 309.79</strain>
    </source>
</reference>
<sequence>MHTSSPSHTSHLFSLIYSCYRGSRHLGFHLHQYSPSHSLLYMDHQQRWYASSDAQASHGSARSASHRVGVRSPPGERRAYNTQFHQPRSGTTGSQHERMAISHLLSNDASGPSYPRSSHLSQDPSSSRFASSSDRSRGYNSETSRGVGSSSTQHRSPPTMNVEALLNDCSLRDHHRQPRASSTQFNPTQPARWTPTPQLKFPSSTSHPYNPGPMIKIEGRTPPPPNRPAPPPRPFSVPPVATLPETIHDDVRTHRVTTDIPWEHLAAPLTGTKKWACRFLGAECVYTGVKSSVRRHIRTKHLGIKDYYCQYCDKDFGQKSARDVHENHHTGEKPYRCQYHEQGCEECFGDPSRRTRHMKEKHGHDPVELKAARVAELDLSDSRRGPSRMSHRSSSPRPGPAEASGSGSGGSLRQSSSRYEYNPDRYLHLYANGHASGSGPGSERRR</sequence>
<dbReference type="Proteomes" id="UP000305067">
    <property type="component" value="Unassembled WGS sequence"/>
</dbReference>
<dbReference type="InterPro" id="IPR036236">
    <property type="entry name" value="Znf_C2H2_sf"/>
</dbReference>
<evidence type="ECO:0000256" key="5">
    <source>
        <dbReference type="PROSITE-ProRule" id="PRU00042"/>
    </source>
</evidence>
<dbReference type="SUPFAM" id="SSF57667">
    <property type="entry name" value="beta-beta-alpha zinc fingers"/>
    <property type="match status" value="1"/>
</dbReference>
<evidence type="ECO:0000256" key="6">
    <source>
        <dbReference type="SAM" id="MobiDB-lite"/>
    </source>
</evidence>
<evidence type="ECO:0000256" key="2">
    <source>
        <dbReference type="ARBA" id="ARBA00022737"/>
    </source>
</evidence>
<dbReference type="STRING" id="1884261.A0A5C3QFM0"/>
<dbReference type="PANTHER" id="PTHR19818">
    <property type="entry name" value="ZINC FINGER PROTEIN ZIC AND GLI"/>
    <property type="match status" value="1"/>
</dbReference>
<name>A0A5C3QFM0_9AGAR</name>
<keyword evidence="9" id="KW-1185">Reference proteome</keyword>
<accession>A0A5C3QFM0</accession>
<dbReference type="InterPro" id="IPR013087">
    <property type="entry name" value="Znf_C2H2_type"/>
</dbReference>
<evidence type="ECO:0000256" key="1">
    <source>
        <dbReference type="ARBA" id="ARBA00022723"/>
    </source>
</evidence>
<evidence type="ECO:0000259" key="7">
    <source>
        <dbReference type="PROSITE" id="PS50157"/>
    </source>
</evidence>
<keyword evidence="4" id="KW-0862">Zinc</keyword>
<dbReference type="PROSITE" id="PS00028">
    <property type="entry name" value="ZINC_FINGER_C2H2_1"/>
    <property type="match status" value="1"/>
</dbReference>
<feature type="compositionally biased region" description="Low complexity" evidence="6">
    <location>
        <begin position="54"/>
        <end position="63"/>
    </location>
</feature>
<dbReference type="GO" id="GO:0005634">
    <property type="term" value="C:nucleus"/>
    <property type="evidence" value="ECO:0007669"/>
    <property type="project" value="UniProtKB-ARBA"/>
</dbReference>
<feature type="compositionally biased region" description="Polar residues" evidence="6">
    <location>
        <begin position="80"/>
        <end position="94"/>
    </location>
</feature>
<dbReference type="EMBL" id="ML178827">
    <property type="protein sequence ID" value="TFL00865.1"/>
    <property type="molecule type" value="Genomic_DNA"/>
</dbReference>
<dbReference type="GO" id="GO:0000981">
    <property type="term" value="F:DNA-binding transcription factor activity, RNA polymerase II-specific"/>
    <property type="evidence" value="ECO:0007669"/>
    <property type="project" value="TreeGrafter"/>
</dbReference>
<feature type="region of interest" description="Disordered" evidence="6">
    <location>
        <begin position="378"/>
        <end position="424"/>
    </location>
</feature>
<feature type="domain" description="C2H2-type" evidence="7">
    <location>
        <begin position="307"/>
        <end position="334"/>
    </location>
</feature>